<evidence type="ECO:0000313" key="1">
    <source>
        <dbReference type="EMBL" id="OUD16263.1"/>
    </source>
</evidence>
<reference evidence="1 2" key="1">
    <citation type="submission" date="2016-12" db="EMBL/GenBank/DDBJ databases">
        <title>Thioflexothrix psekupsii D3 genome sequencing and assembly.</title>
        <authorList>
            <person name="Fomenkov A."/>
            <person name="Vincze T."/>
            <person name="Grabovich M."/>
            <person name="Anton B.P."/>
            <person name="Dubinina G."/>
            <person name="Orlova M."/>
            <person name="Belousova E."/>
            <person name="Roberts R.J."/>
        </authorList>
    </citation>
    <scope>NUCLEOTIDE SEQUENCE [LARGE SCALE GENOMIC DNA]</scope>
    <source>
        <strain evidence="1">D3</strain>
    </source>
</reference>
<dbReference type="Proteomes" id="UP000194798">
    <property type="component" value="Unassembled WGS sequence"/>
</dbReference>
<protein>
    <submittedName>
        <fullName evidence="1">Uncharacterized protein</fullName>
    </submittedName>
</protein>
<name>A0A251XCE4_9GAMM</name>
<dbReference type="AlphaFoldDB" id="A0A251XCE4"/>
<sequence>MPCDLAVGKNTVITPTFEQVPPVLNPSLQIIPSDKGIVSGVVGSSVVHCGHGDNVLGQNCTINFSTNTIPLFGLIKAISKAEYSFVEWSDSSICPNIPIFSESYNNTFQIGENNEQKI</sequence>
<comment type="caution">
    <text evidence="1">The sequence shown here is derived from an EMBL/GenBank/DDBJ whole genome shotgun (WGS) entry which is preliminary data.</text>
</comment>
<organism evidence="1 2">
    <name type="scientific">Thioflexithrix psekupsensis</name>
    <dbReference type="NCBI Taxonomy" id="1570016"/>
    <lineage>
        <taxon>Bacteria</taxon>
        <taxon>Pseudomonadati</taxon>
        <taxon>Pseudomonadota</taxon>
        <taxon>Gammaproteobacteria</taxon>
        <taxon>Thiotrichales</taxon>
        <taxon>Thioflexithrix</taxon>
    </lineage>
</organism>
<keyword evidence="2" id="KW-1185">Reference proteome</keyword>
<proteinExistence type="predicted"/>
<gene>
    <name evidence="1" type="ORF">TPSD3_00645</name>
</gene>
<dbReference type="EMBL" id="MSLT01000001">
    <property type="protein sequence ID" value="OUD16263.1"/>
    <property type="molecule type" value="Genomic_DNA"/>
</dbReference>
<accession>A0A251XCE4</accession>
<evidence type="ECO:0000313" key="2">
    <source>
        <dbReference type="Proteomes" id="UP000194798"/>
    </source>
</evidence>